<keyword evidence="2" id="KW-0479">Metal-binding</keyword>
<dbReference type="GO" id="GO:0051213">
    <property type="term" value="F:dioxygenase activity"/>
    <property type="evidence" value="ECO:0007669"/>
    <property type="project" value="UniProtKB-KW"/>
</dbReference>
<evidence type="ECO:0000256" key="1">
    <source>
        <dbReference type="ARBA" id="ARBA00001961"/>
    </source>
</evidence>
<dbReference type="SMART" id="SM00702">
    <property type="entry name" value="P4Hc"/>
    <property type="match status" value="1"/>
</dbReference>
<dbReference type="AlphaFoldDB" id="A0A382CBY8"/>
<protein>
    <recommendedName>
        <fullName evidence="6">Fe2OG dioxygenase domain-containing protein</fullName>
    </recommendedName>
</protein>
<dbReference type="Gene3D" id="2.60.120.620">
    <property type="entry name" value="q2cbj1_9rhob like domain"/>
    <property type="match status" value="1"/>
</dbReference>
<evidence type="ECO:0000259" key="6">
    <source>
        <dbReference type="PROSITE" id="PS51471"/>
    </source>
</evidence>
<evidence type="ECO:0000256" key="4">
    <source>
        <dbReference type="ARBA" id="ARBA00023002"/>
    </source>
</evidence>
<dbReference type="InterPro" id="IPR005123">
    <property type="entry name" value="Oxoglu/Fe-dep_dioxygenase_dom"/>
</dbReference>
<name>A0A382CBY8_9ZZZZ</name>
<feature type="domain" description="Fe2OG dioxygenase" evidence="6">
    <location>
        <begin position="88"/>
        <end position="212"/>
    </location>
</feature>
<dbReference type="PROSITE" id="PS51471">
    <property type="entry name" value="FE2OG_OXY"/>
    <property type="match status" value="1"/>
</dbReference>
<dbReference type="GO" id="GO:0005506">
    <property type="term" value="F:iron ion binding"/>
    <property type="evidence" value="ECO:0007669"/>
    <property type="project" value="InterPro"/>
</dbReference>
<organism evidence="7">
    <name type="scientific">marine metagenome</name>
    <dbReference type="NCBI Taxonomy" id="408172"/>
    <lineage>
        <taxon>unclassified sequences</taxon>
        <taxon>metagenomes</taxon>
        <taxon>ecological metagenomes</taxon>
    </lineage>
</organism>
<evidence type="ECO:0000256" key="5">
    <source>
        <dbReference type="ARBA" id="ARBA00023004"/>
    </source>
</evidence>
<dbReference type="EMBL" id="UINC01033683">
    <property type="protein sequence ID" value="SVB23342.1"/>
    <property type="molecule type" value="Genomic_DNA"/>
</dbReference>
<comment type="cofactor">
    <cofactor evidence="1">
        <name>L-ascorbate</name>
        <dbReference type="ChEBI" id="CHEBI:38290"/>
    </cofactor>
</comment>
<evidence type="ECO:0000313" key="7">
    <source>
        <dbReference type="EMBL" id="SVB23342.1"/>
    </source>
</evidence>
<reference evidence="7" key="1">
    <citation type="submission" date="2018-05" db="EMBL/GenBank/DDBJ databases">
        <authorList>
            <person name="Lanie J.A."/>
            <person name="Ng W.-L."/>
            <person name="Kazmierczak K.M."/>
            <person name="Andrzejewski T.M."/>
            <person name="Davidsen T.M."/>
            <person name="Wayne K.J."/>
            <person name="Tettelin H."/>
            <person name="Glass J.I."/>
            <person name="Rusch D."/>
            <person name="Podicherti R."/>
            <person name="Tsui H.-C.T."/>
            <person name="Winkler M.E."/>
        </authorList>
    </citation>
    <scope>NUCLEOTIDE SEQUENCE</scope>
</reference>
<dbReference type="Pfam" id="PF13640">
    <property type="entry name" value="2OG-FeII_Oxy_3"/>
    <property type="match status" value="1"/>
</dbReference>
<dbReference type="GO" id="GO:0016705">
    <property type="term" value="F:oxidoreductase activity, acting on paired donors, with incorporation or reduction of molecular oxygen"/>
    <property type="evidence" value="ECO:0007669"/>
    <property type="project" value="InterPro"/>
</dbReference>
<dbReference type="InterPro" id="IPR006620">
    <property type="entry name" value="Pro_4_hyd_alph"/>
</dbReference>
<proteinExistence type="predicted"/>
<dbReference type="InterPro" id="IPR044862">
    <property type="entry name" value="Pro_4_hyd_alph_FE2OG_OXY"/>
</dbReference>
<sequence length="216" mass="24802">MFYIFPQAVSKEDCNSFTEDCLKKYKGEMYDSVVGSSDPERFPNGVIDESYRKGKVVFLPNENDKLHKTIYSHVKEANDNFFGFRLTSHESVQFAEWNKGDFYNWHQDYQNPQHAGMSSAHFHVKGECRKLSLTLALSEFDAFEGGSLEFFNGLNGDGYTEVTIDGRKHSPKEVKDLARKQGTIIVFDSRDYHRISPVTNGTRHSLVCWTHGPHFI</sequence>
<keyword evidence="5" id="KW-0408">Iron</keyword>
<dbReference type="SUPFAM" id="SSF51197">
    <property type="entry name" value="Clavaminate synthase-like"/>
    <property type="match status" value="1"/>
</dbReference>
<evidence type="ECO:0000256" key="3">
    <source>
        <dbReference type="ARBA" id="ARBA00022964"/>
    </source>
</evidence>
<keyword evidence="3" id="KW-0223">Dioxygenase</keyword>
<keyword evidence="4" id="KW-0560">Oxidoreductase</keyword>
<gene>
    <name evidence="7" type="ORF">METZ01_LOCUS176196</name>
</gene>
<accession>A0A382CBY8</accession>
<evidence type="ECO:0000256" key="2">
    <source>
        <dbReference type="ARBA" id="ARBA00022723"/>
    </source>
</evidence>
<dbReference type="GO" id="GO:0031418">
    <property type="term" value="F:L-ascorbic acid binding"/>
    <property type="evidence" value="ECO:0007669"/>
    <property type="project" value="InterPro"/>
</dbReference>